<evidence type="ECO:0000313" key="13">
    <source>
        <dbReference type="Proteomes" id="UP000594260"/>
    </source>
</evidence>
<dbReference type="AlphaFoldDB" id="A0A7M7K1Y7"/>
<evidence type="ECO:0000256" key="1">
    <source>
        <dbReference type="ARBA" id="ARBA00000013"/>
    </source>
</evidence>
<comment type="catalytic activity">
    <reaction evidence="1 10">
        <text>(6R)-NADHX = (6S)-NADHX</text>
        <dbReference type="Rhea" id="RHEA:32215"/>
        <dbReference type="ChEBI" id="CHEBI:64074"/>
        <dbReference type="ChEBI" id="CHEBI:64075"/>
        <dbReference type="EC" id="5.1.99.6"/>
    </reaction>
</comment>
<evidence type="ECO:0000256" key="8">
    <source>
        <dbReference type="ARBA" id="ARBA00023027"/>
    </source>
</evidence>
<feature type="binding site" evidence="10">
    <location>
        <begin position="224"/>
        <end position="228"/>
    </location>
    <ligand>
        <name>(6S)-NADPHX</name>
        <dbReference type="ChEBI" id="CHEBI:64076"/>
    </ligand>
</feature>
<dbReference type="PANTHER" id="PTHR13232:SF10">
    <property type="entry name" value="NAD(P)H-HYDRATE EPIMERASE"/>
    <property type="match status" value="1"/>
</dbReference>
<dbReference type="RefSeq" id="XP_022659681.1">
    <property type="nucleotide sequence ID" value="XM_022803946.1"/>
</dbReference>
<dbReference type="Gene3D" id="3.40.50.10260">
    <property type="entry name" value="YjeF N-terminal domain"/>
    <property type="match status" value="1"/>
</dbReference>
<dbReference type="PROSITE" id="PS51385">
    <property type="entry name" value="YJEF_N"/>
    <property type="match status" value="1"/>
</dbReference>
<evidence type="ECO:0000256" key="5">
    <source>
        <dbReference type="ARBA" id="ARBA00022741"/>
    </source>
</evidence>
<dbReference type="InterPro" id="IPR004443">
    <property type="entry name" value="YjeF_N_dom"/>
</dbReference>
<dbReference type="HAMAP" id="MF_01966">
    <property type="entry name" value="NADHX_epimerase"/>
    <property type="match status" value="1"/>
</dbReference>
<sequence length="392" mass="42534">MNFLSTLRWVTTTGKTIMVQIMPVHWRKPNKTFDINKKTHSPNPQPTLLISGGTIRQRSVNSEIATLLRLQAFSSISCKNLHTSLGSSSLICTASSFGLRTPCLATLLTLAAINHGSSGSAILPIAFGCNFSSIMCSLSTKSSLNVAIPEDMSFLTQDEATKIDVELFDEYGFTIDQLMELAGLAVATAIAKAYPPNAVQGGSGNVDKSSPSAPKVLICAGPGNNGGDGLVAARHLKWFGYDPCIFYPKQPAKPLFAALRRQCEEMEISFMSFLPDATLVDQNFALVVDALFGFGFRPPVRPEFVEVLQKLCKFKTPIVSVDVPSGWDVEMGPHADSIKPAMVVSLTAPKKCVQNYKGKHFLGGRFIPNSLAAKYKLRLPTYVGTELVIRLQ</sequence>
<organism evidence="12 13">
    <name type="scientific">Varroa destructor</name>
    <name type="common">Honeybee mite</name>
    <dbReference type="NCBI Taxonomy" id="109461"/>
    <lineage>
        <taxon>Eukaryota</taxon>
        <taxon>Metazoa</taxon>
        <taxon>Ecdysozoa</taxon>
        <taxon>Arthropoda</taxon>
        <taxon>Chelicerata</taxon>
        <taxon>Arachnida</taxon>
        <taxon>Acari</taxon>
        <taxon>Parasitiformes</taxon>
        <taxon>Mesostigmata</taxon>
        <taxon>Gamasina</taxon>
        <taxon>Dermanyssoidea</taxon>
        <taxon>Varroidae</taxon>
        <taxon>Varroa</taxon>
    </lineage>
</organism>
<keyword evidence="9 10" id="KW-0413">Isomerase</keyword>
<evidence type="ECO:0000256" key="4">
    <source>
        <dbReference type="ARBA" id="ARBA00022723"/>
    </source>
</evidence>
<dbReference type="FunCoup" id="A0A7M7K1Y7">
    <property type="interactions" value="1252"/>
</dbReference>
<keyword evidence="13" id="KW-1185">Reference proteome</keyword>
<keyword evidence="5 10" id="KW-0547">Nucleotide-binding</keyword>
<feature type="binding site" evidence="10">
    <location>
        <position position="325"/>
    </location>
    <ligand>
        <name>K(+)</name>
        <dbReference type="ChEBI" id="CHEBI:29103"/>
    </ligand>
</feature>
<evidence type="ECO:0000259" key="11">
    <source>
        <dbReference type="PROSITE" id="PS51385"/>
    </source>
</evidence>
<protein>
    <recommendedName>
        <fullName evidence="3 10">NAD(P)H-hydrate epimerase</fullName>
        <ecNumber evidence="3 10">5.1.99.6</ecNumber>
    </recommendedName>
    <alternativeName>
        <fullName evidence="10">NAD(P)HX epimerase</fullName>
    </alternativeName>
</protein>
<dbReference type="EnsemblMetazoa" id="XM_022803946">
    <property type="protein sequence ID" value="XP_022659681"/>
    <property type="gene ID" value="LOC111249714"/>
</dbReference>
<feature type="binding site" evidence="10">
    <location>
        <begin position="293"/>
        <end position="299"/>
    </location>
    <ligand>
        <name>(6S)-NADPHX</name>
        <dbReference type="ChEBI" id="CHEBI:64076"/>
    </ligand>
</feature>
<evidence type="ECO:0000256" key="3">
    <source>
        <dbReference type="ARBA" id="ARBA00012228"/>
    </source>
</evidence>
<evidence type="ECO:0000256" key="10">
    <source>
        <dbReference type="HAMAP-Rule" id="MF_03159"/>
    </source>
</evidence>
<dbReference type="EnsemblMetazoa" id="XM_022803945">
    <property type="protein sequence ID" value="XP_022659680"/>
    <property type="gene ID" value="LOC111249714"/>
</dbReference>
<comment type="function">
    <text evidence="10">Catalyzes the epimerization of the S- and R-forms of NAD(P)HX, a damaged form of NAD(P)H that is a result of enzymatic or heat-dependent hydration. This is a prerequisite for the S-specific NAD(P)H-hydrate dehydratase to allow the repair of both epimers of NAD(P)HX.</text>
</comment>
<feature type="binding site" evidence="10">
    <location>
        <position position="289"/>
    </location>
    <ligand>
        <name>K(+)</name>
        <dbReference type="ChEBI" id="CHEBI:29103"/>
    </ligand>
</feature>
<evidence type="ECO:0000256" key="6">
    <source>
        <dbReference type="ARBA" id="ARBA00022857"/>
    </source>
</evidence>
<keyword evidence="6" id="KW-0521">NADP</keyword>
<feature type="binding site" evidence="10">
    <location>
        <position position="225"/>
    </location>
    <ligand>
        <name>K(+)</name>
        <dbReference type="ChEBI" id="CHEBI:29103"/>
    </ligand>
</feature>
<dbReference type="InterPro" id="IPR032976">
    <property type="entry name" value="YJEFN_prot_NAXE-like"/>
</dbReference>
<dbReference type="CTD" id="128240"/>
<dbReference type="GeneID" id="111249714"/>
<dbReference type="Pfam" id="PF03853">
    <property type="entry name" value="YjeF_N"/>
    <property type="match status" value="1"/>
</dbReference>
<feature type="binding site" evidence="10">
    <location>
        <position position="322"/>
    </location>
    <ligand>
        <name>(6S)-NADPHX</name>
        <dbReference type="ChEBI" id="CHEBI:64076"/>
    </ligand>
</feature>
<dbReference type="RefSeq" id="XP_022659682.1">
    <property type="nucleotide sequence ID" value="XM_022803947.1"/>
</dbReference>
<keyword evidence="4 10" id="KW-0479">Metal-binding</keyword>
<dbReference type="EnsemblMetazoa" id="XM_022803947">
    <property type="protein sequence ID" value="XP_022659682"/>
    <property type="gene ID" value="LOC111249714"/>
</dbReference>
<name>A0A7M7K1Y7_VARDE</name>
<dbReference type="InParanoid" id="A0A7M7K1Y7"/>
<dbReference type="InterPro" id="IPR036652">
    <property type="entry name" value="YjeF_N_dom_sf"/>
</dbReference>
<dbReference type="NCBIfam" id="TIGR00197">
    <property type="entry name" value="yjeF_nterm"/>
    <property type="match status" value="1"/>
</dbReference>
<dbReference type="OrthoDB" id="10064708at2759"/>
<comment type="caution">
    <text evidence="10">Lacks conserved residue(s) required for the propagation of feature annotation.</text>
</comment>
<dbReference type="GO" id="GO:0052856">
    <property type="term" value="F:NAD(P)HX epimerase activity"/>
    <property type="evidence" value="ECO:0007669"/>
    <property type="project" value="UniProtKB-UniRule"/>
</dbReference>
<comment type="similarity">
    <text evidence="10">Belongs to the NnrE/AIBP family.</text>
</comment>
<feature type="domain" description="YjeF N-terminal" evidence="11">
    <location>
        <begin position="160"/>
        <end position="379"/>
    </location>
</feature>
<keyword evidence="7 10" id="KW-0630">Potassium</keyword>
<proteinExistence type="inferred from homology"/>
<evidence type="ECO:0000256" key="7">
    <source>
        <dbReference type="ARBA" id="ARBA00022958"/>
    </source>
</evidence>
<dbReference type="Proteomes" id="UP000594260">
    <property type="component" value="Unplaced"/>
</dbReference>
<dbReference type="SUPFAM" id="SSF64153">
    <property type="entry name" value="YjeF N-terminal domain-like"/>
    <property type="match status" value="1"/>
</dbReference>
<evidence type="ECO:0000313" key="12">
    <source>
        <dbReference type="EnsemblMetazoa" id="XP_022659681"/>
    </source>
</evidence>
<dbReference type="GO" id="GO:0005739">
    <property type="term" value="C:mitochondrion"/>
    <property type="evidence" value="ECO:0007669"/>
    <property type="project" value="TreeGrafter"/>
</dbReference>
<dbReference type="KEGG" id="vde:111249714"/>
<accession>A0A7M7K1Y7</accession>
<evidence type="ECO:0000256" key="2">
    <source>
        <dbReference type="ARBA" id="ARBA00000909"/>
    </source>
</evidence>
<comment type="catalytic activity">
    <reaction evidence="2 10">
        <text>(6R)-NADPHX = (6S)-NADPHX</text>
        <dbReference type="Rhea" id="RHEA:32227"/>
        <dbReference type="ChEBI" id="CHEBI:64076"/>
        <dbReference type="ChEBI" id="CHEBI:64077"/>
        <dbReference type="EC" id="5.1.99.6"/>
    </reaction>
</comment>
<dbReference type="GO" id="GO:0000166">
    <property type="term" value="F:nucleotide binding"/>
    <property type="evidence" value="ECO:0007669"/>
    <property type="project" value="UniProtKB-KW"/>
</dbReference>
<dbReference type="RefSeq" id="XP_022659680.1">
    <property type="nucleotide sequence ID" value="XM_022803945.1"/>
</dbReference>
<dbReference type="GO" id="GO:0046872">
    <property type="term" value="F:metal ion binding"/>
    <property type="evidence" value="ECO:0007669"/>
    <property type="project" value="UniProtKB-KW"/>
</dbReference>
<evidence type="ECO:0000256" key="9">
    <source>
        <dbReference type="ARBA" id="ARBA00023235"/>
    </source>
</evidence>
<keyword evidence="8 10" id="KW-0520">NAD</keyword>
<dbReference type="PANTHER" id="PTHR13232">
    <property type="entry name" value="NAD(P)H-HYDRATE EPIMERASE"/>
    <property type="match status" value="1"/>
</dbReference>
<reference evidence="12" key="1">
    <citation type="submission" date="2021-01" db="UniProtKB">
        <authorList>
            <consortium name="EnsemblMetazoa"/>
        </authorList>
    </citation>
    <scope>IDENTIFICATION</scope>
</reference>
<comment type="cofactor">
    <cofactor evidence="10">
        <name>K(+)</name>
        <dbReference type="ChEBI" id="CHEBI:29103"/>
    </cofactor>
    <text evidence="10">Binds 1 potassium ion per subunit.</text>
</comment>
<dbReference type="EC" id="5.1.99.6" evidence="3 10"/>